<keyword evidence="3" id="KW-1185">Reference proteome</keyword>
<organism evidence="2 3">
    <name type="scientific">Riccia sorocarpa</name>
    <dbReference type="NCBI Taxonomy" id="122646"/>
    <lineage>
        <taxon>Eukaryota</taxon>
        <taxon>Viridiplantae</taxon>
        <taxon>Streptophyta</taxon>
        <taxon>Embryophyta</taxon>
        <taxon>Marchantiophyta</taxon>
        <taxon>Marchantiopsida</taxon>
        <taxon>Marchantiidae</taxon>
        <taxon>Marchantiales</taxon>
        <taxon>Ricciaceae</taxon>
        <taxon>Riccia</taxon>
    </lineage>
</organism>
<feature type="compositionally biased region" description="Low complexity" evidence="1">
    <location>
        <begin position="972"/>
        <end position="993"/>
    </location>
</feature>
<feature type="region of interest" description="Disordered" evidence="1">
    <location>
        <begin position="175"/>
        <end position="222"/>
    </location>
</feature>
<dbReference type="AlphaFoldDB" id="A0ABD3GCH2"/>
<feature type="compositionally biased region" description="Polar residues" evidence="1">
    <location>
        <begin position="53"/>
        <end position="64"/>
    </location>
</feature>
<feature type="region of interest" description="Disordered" evidence="1">
    <location>
        <begin position="40"/>
        <end position="66"/>
    </location>
</feature>
<feature type="region of interest" description="Disordered" evidence="1">
    <location>
        <begin position="89"/>
        <end position="157"/>
    </location>
</feature>
<feature type="region of interest" description="Disordered" evidence="1">
    <location>
        <begin position="950"/>
        <end position="993"/>
    </location>
</feature>
<feature type="region of interest" description="Disordered" evidence="1">
    <location>
        <begin position="360"/>
        <end position="386"/>
    </location>
</feature>
<dbReference type="Proteomes" id="UP001633002">
    <property type="component" value="Unassembled WGS sequence"/>
</dbReference>
<accession>A0ABD3GCH2</accession>
<sequence length="993" mass="110701">MSASQSGTSERKDAGNLGIHADLVGSADRHLQTPELVGSVQLPGVPHVGGTNGTPEGNNASSPVVGQAANPAGFQAWISFLAKERGEGAIGAAPRGSGGIDRGKNHADPEKDEEEWGRAAVAASGGNQTADADGFVPVRSSARSRRSGEVRAGLSTGSKEDNRFSILQVEEEEVEAVAVEDGNSVSGSIAAEKNPTSSSKVPSSSRRGKGKMRDEEESSSWSKEVVRSALRELGTVQISQDRLLVTLVEGKDQDAMEEGEILASSSRCLDTKENLDPVVGLLEDQKAPDIEPENPFASHFRVIKDSEQNVGLGQEVMFKGEFTKKLRAGRGPKQKGVGRVSPSVAGDTYKAAEKRRALGSLDPNGCRLARRESSQDTEDEGRRERKLRDDGLSQIRQVREVIRLAEIGAEQELKVDNWATGRWLKALRRNGTVIFDRPHGSRGGTALVLDSSVQVLSSGVGANGRMAWARIKIGNQQLGVISIHAPNKRRSRIAFWQKVLEITSEGEWIVAGDYNQVELHEDSRGRSAVVRGREERKWRELALQRGLVDGFFCAASRTGVRFTRIVKRESRTDWSRLDRFYITSGAQWVDHVHEIQHHTACTLSDHAPILISIQVEAEGGRKRMDTYFKMCHHDLSDPVIKQRVEEAWHRETEVVRDARRKWARGWCRVKQVLREARSERERRKKEDGNLAAEIEWRQSQLTEDHTEEEAEALRRVEKRARDQALQEAREWRIRSRVRWLSHDDAPSKYFFTKLRAKWARDTISALETGDGETITDREEILHEVHDFYQQLYEAEAETDERKEAREELVGLVTNKLSPEESGQLSRLPEKLEIESVVLGMKSNKAPGQDGLTIEVLKFRTCWFERNKVVYDQSWGYLPSKVILDKAKVQAMAARRGLRGDRGRRVQQRDEEFFAMAARKLALQTTRRRNMDRILQALEGVPVQNTVETLYTRSVDNSSSDSDMESSSEESSETSSDSSSDSDSSSGSSSNAEV</sequence>
<comment type="caution">
    <text evidence="2">The sequence shown here is derived from an EMBL/GenBank/DDBJ whole genome shotgun (WGS) entry which is preliminary data.</text>
</comment>
<name>A0ABD3GCH2_9MARC</name>
<gene>
    <name evidence="2" type="ORF">R1sor_025733</name>
</gene>
<evidence type="ECO:0000313" key="3">
    <source>
        <dbReference type="Proteomes" id="UP001633002"/>
    </source>
</evidence>
<evidence type="ECO:0000256" key="1">
    <source>
        <dbReference type="SAM" id="MobiDB-lite"/>
    </source>
</evidence>
<feature type="compositionally biased region" description="Acidic residues" evidence="1">
    <location>
        <begin position="961"/>
        <end position="971"/>
    </location>
</feature>
<dbReference type="SUPFAM" id="SSF56219">
    <property type="entry name" value="DNase I-like"/>
    <property type="match status" value="1"/>
</dbReference>
<proteinExistence type="predicted"/>
<evidence type="ECO:0008006" key="4">
    <source>
        <dbReference type="Google" id="ProtNLM"/>
    </source>
</evidence>
<feature type="compositionally biased region" description="Basic and acidic residues" evidence="1">
    <location>
        <begin position="369"/>
        <end position="386"/>
    </location>
</feature>
<protein>
    <recommendedName>
        <fullName evidence="4">Endonuclease/exonuclease/phosphatase domain-containing protein</fullName>
    </recommendedName>
</protein>
<dbReference type="EMBL" id="JBJQOH010000008">
    <property type="protein sequence ID" value="KAL3675785.1"/>
    <property type="molecule type" value="Genomic_DNA"/>
</dbReference>
<dbReference type="InterPro" id="IPR036691">
    <property type="entry name" value="Endo/exonu/phosph_ase_sf"/>
</dbReference>
<reference evidence="2 3" key="1">
    <citation type="submission" date="2024-09" db="EMBL/GenBank/DDBJ databases">
        <title>Chromosome-scale assembly of Riccia sorocarpa.</title>
        <authorList>
            <person name="Paukszto L."/>
        </authorList>
    </citation>
    <scope>NUCLEOTIDE SEQUENCE [LARGE SCALE GENOMIC DNA]</scope>
    <source>
        <strain evidence="2">LP-2024</strain>
        <tissue evidence="2">Aerial parts of the thallus</tissue>
    </source>
</reference>
<dbReference type="PANTHER" id="PTHR19446">
    <property type="entry name" value="REVERSE TRANSCRIPTASES"/>
    <property type="match status" value="1"/>
</dbReference>
<evidence type="ECO:0000313" key="2">
    <source>
        <dbReference type="EMBL" id="KAL3675785.1"/>
    </source>
</evidence>
<dbReference type="Gene3D" id="3.60.10.10">
    <property type="entry name" value="Endonuclease/exonuclease/phosphatase"/>
    <property type="match status" value="1"/>
</dbReference>